<dbReference type="EMBL" id="JAADJT010000001">
    <property type="protein sequence ID" value="NGZ83015.1"/>
    <property type="molecule type" value="Genomic_DNA"/>
</dbReference>
<evidence type="ECO:0000256" key="2">
    <source>
        <dbReference type="RuleBase" id="RU362080"/>
    </source>
</evidence>
<gene>
    <name evidence="3" type="ORF">GW587_01915</name>
</gene>
<protein>
    <recommendedName>
        <fullName evidence="2">Antitoxin</fullName>
    </recommendedName>
</protein>
<evidence type="ECO:0000313" key="3">
    <source>
        <dbReference type="EMBL" id="NGZ83015.1"/>
    </source>
</evidence>
<dbReference type="Proteomes" id="UP000666369">
    <property type="component" value="Unassembled WGS sequence"/>
</dbReference>
<proteinExistence type="inferred from homology"/>
<dbReference type="InterPro" id="IPR036165">
    <property type="entry name" value="YefM-like_sf"/>
</dbReference>
<keyword evidence="4" id="KW-1185">Reference proteome</keyword>
<evidence type="ECO:0000256" key="1">
    <source>
        <dbReference type="ARBA" id="ARBA00009981"/>
    </source>
</evidence>
<dbReference type="RefSeq" id="WP_166097869.1">
    <property type="nucleotide sequence ID" value="NZ_JAADJT010000001.1"/>
</dbReference>
<reference evidence="4" key="1">
    <citation type="submission" date="2023-07" db="EMBL/GenBank/DDBJ databases">
        <title>Duganella aceri sp. nov., isolated from tree sap.</title>
        <authorList>
            <person name="Kim I.S."/>
        </authorList>
    </citation>
    <scope>NUCLEOTIDE SEQUENCE [LARGE SCALE GENOMIC DNA]</scope>
    <source>
        <strain evidence="4">SAP-35</strain>
    </source>
</reference>
<comment type="function">
    <text evidence="2">Antitoxin component of a type II toxin-antitoxin (TA) system.</text>
</comment>
<name>A0ABX0FEP9_9BURK</name>
<sequence>MNIISFSETGNDLRAVLEKAAEAEDALTVLREDGSSLVILTLEQYNGLMATSHLLSSPLNAAHLVKSLAELHAGQVTEHELIEVGESHAQPPVHK</sequence>
<dbReference type="Pfam" id="PF02604">
    <property type="entry name" value="PhdYeFM_antitox"/>
    <property type="match status" value="1"/>
</dbReference>
<organism evidence="3 4">
    <name type="scientific">Duganella aceris</name>
    <dbReference type="NCBI Taxonomy" id="2703883"/>
    <lineage>
        <taxon>Bacteria</taxon>
        <taxon>Pseudomonadati</taxon>
        <taxon>Pseudomonadota</taxon>
        <taxon>Betaproteobacteria</taxon>
        <taxon>Burkholderiales</taxon>
        <taxon>Oxalobacteraceae</taxon>
        <taxon>Telluria group</taxon>
        <taxon>Duganella</taxon>
    </lineage>
</organism>
<accession>A0ABX0FEP9</accession>
<dbReference type="SUPFAM" id="SSF143120">
    <property type="entry name" value="YefM-like"/>
    <property type="match status" value="1"/>
</dbReference>
<evidence type="ECO:0000313" key="4">
    <source>
        <dbReference type="Proteomes" id="UP000666369"/>
    </source>
</evidence>
<comment type="similarity">
    <text evidence="1 2">Belongs to the phD/YefM antitoxin family.</text>
</comment>
<comment type="caution">
    <text evidence="3">The sequence shown here is derived from an EMBL/GenBank/DDBJ whole genome shotgun (WGS) entry which is preliminary data.</text>
</comment>
<dbReference type="Gene3D" id="3.40.1620.10">
    <property type="entry name" value="YefM-like domain"/>
    <property type="match status" value="1"/>
</dbReference>
<dbReference type="InterPro" id="IPR006442">
    <property type="entry name" value="Antitoxin_Phd/YefM"/>
</dbReference>